<gene>
    <name evidence="8 12" type="primary">lysS</name>
    <name evidence="12" type="ORF">Cva_01488</name>
</gene>
<sequence length="524" mass="60130">MLFACKLTVKNTYRNFLKPMAHTKDSLSDLKTELENETNQFRAARLTKLKAVYDLNIDPYPSGFKKEHEISDLLSRYSFLEEGQETQDVVTIAGRILSIRNSGMFIDLHGPSAKIQIFSHKNHLSETQQKLLLLLDLGDFIGVKGTVRRTPRGEITINAQEITLLGKALLPPPEKYHGLSDLETRYRQRYLDLMANPETRERLRQRSQIISEIRSWLTSHSFLEVETPMLHTLAGGAAARPFKTYHNALDMELFLRIAPELFLKRLIVGGLSDKIFEINRNFRNEGISTRHNPEFTMIEIYQAYADGDVMIDLTESLMYHVAREVFGSEEFVFEEKKLDFKKPWNRKPMLTLVEEATSICFEKIHSLEDAKKAAHQKGIDANDAPTWGHVVEQVFAEKVEHTLIQPIHVTEFPLDISPLAKPHRHKPRLTERFETYINGWEIANGFSELSDPRDQRERFMEQMREKAAGNEEAMPFDADFITALEYGFPPAGGLGIGIDRLVMLLTNSPSIRDVIAFPTMRLKE</sequence>
<feature type="binding site" evidence="8">
    <location>
        <position position="434"/>
    </location>
    <ligand>
        <name>Mg(2+)</name>
        <dbReference type="ChEBI" id="CHEBI:18420"/>
        <label>1</label>
    </ligand>
</feature>
<proteinExistence type="inferred from homology"/>
<dbReference type="InterPro" id="IPR006195">
    <property type="entry name" value="aa-tRNA-synth_II"/>
</dbReference>
<dbReference type="GO" id="GO:0000049">
    <property type="term" value="F:tRNA binding"/>
    <property type="evidence" value="ECO:0007669"/>
    <property type="project" value="TreeGrafter"/>
</dbReference>
<evidence type="ECO:0000259" key="11">
    <source>
        <dbReference type="PROSITE" id="PS50862"/>
    </source>
</evidence>
<dbReference type="CDD" id="cd04322">
    <property type="entry name" value="LysRS_N"/>
    <property type="match status" value="1"/>
</dbReference>
<dbReference type="Gene3D" id="3.30.930.10">
    <property type="entry name" value="Bira Bifunctional Protein, Domain 2"/>
    <property type="match status" value="1"/>
</dbReference>
<dbReference type="AlphaFoldDB" id="A0A0K8MFZ6"/>
<evidence type="ECO:0000313" key="12">
    <source>
        <dbReference type="EMBL" id="GAO98819.1"/>
    </source>
</evidence>
<evidence type="ECO:0000256" key="4">
    <source>
        <dbReference type="ARBA" id="ARBA00022741"/>
    </source>
</evidence>
<dbReference type="GO" id="GO:0005829">
    <property type="term" value="C:cytosol"/>
    <property type="evidence" value="ECO:0007669"/>
    <property type="project" value="TreeGrafter"/>
</dbReference>
<dbReference type="GO" id="GO:0005524">
    <property type="term" value="F:ATP binding"/>
    <property type="evidence" value="ECO:0007669"/>
    <property type="project" value="UniProtKB-UniRule"/>
</dbReference>
<dbReference type="Gene3D" id="2.40.50.140">
    <property type="entry name" value="Nucleic acid-binding proteins"/>
    <property type="match status" value="1"/>
</dbReference>
<dbReference type="InterPro" id="IPR044136">
    <property type="entry name" value="Lys-tRNA-ligase_II_N"/>
</dbReference>
<dbReference type="InterPro" id="IPR004364">
    <property type="entry name" value="Aa-tRNA-synt_II"/>
</dbReference>
<dbReference type="GO" id="GO:0006430">
    <property type="term" value="P:lysyl-tRNA aminoacylation"/>
    <property type="evidence" value="ECO:0007669"/>
    <property type="project" value="UniProtKB-UniRule"/>
</dbReference>
<keyword evidence="13" id="KW-1185">Reference proteome</keyword>
<keyword evidence="2 8" id="KW-0436">Ligase</keyword>
<evidence type="ECO:0000256" key="1">
    <source>
        <dbReference type="ARBA" id="ARBA00008226"/>
    </source>
</evidence>
<evidence type="ECO:0000256" key="8">
    <source>
        <dbReference type="HAMAP-Rule" id="MF_00252"/>
    </source>
</evidence>
<keyword evidence="5 8" id="KW-0067">ATP-binding</keyword>
<dbReference type="PRINTS" id="PR00982">
    <property type="entry name" value="TRNASYNTHLYS"/>
</dbReference>
<name>A0A0K8MFZ6_9PROT</name>
<dbReference type="Pfam" id="PF00152">
    <property type="entry name" value="tRNA-synt_2"/>
    <property type="match status" value="1"/>
</dbReference>
<dbReference type="PANTHER" id="PTHR42918:SF15">
    <property type="entry name" value="LYSINE--TRNA LIGASE, CHLOROPLASTIC_MITOCHONDRIAL"/>
    <property type="match status" value="1"/>
</dbReference>
<comment type="caution">
    <text evidence="12">The sequence shown here is derived from an EMBL/GenBank/DDBJ whole genome shotgun (WGS) entry which is preliminary data.</text>
</comment>
<dbReference type="EC" id="6.1.1.6" evidence="8"/>
<organism evidence="12 13">
    <name type="scientific">Caedimonas varicaedens</name>
    <dbReference type="NCBI Taxonomy" id="1629334"/>
    <lineage>
        <taxon>Bacteria</taxon>
        <taxon>Pseudomonadati</taxon>
        <taxon>Pseudomonadota</taxon>
        <taxon>Alphaproteobacteria</taxon>
        <taxon>Holosporales</taxon>
        <taxon>Caedimonadaceae</taxon>
        <taxon>Caedimonas</taxon>
    </lineage>
</organism>
<dbReference type="PANTHER" id="PTHR42918">
    <property type="entry name" value="LYSYL-TRNA SYNTHETASE"/>
    <property type="match status" value="1"/>
</dbReference>
<keyword evidence="6 8" id="KW-0030">Aminoacyl-tRNA synthetase</keyword>
<dbReference type="HAMAP" id="MF_00252">
    <property type="entry name" value="Lys_tRNA_synth_class2"/>
    <property type="match status" value="1"/>
</dbReference>
<dbReference type="NCBIfam" id="TIGR00499">
    <property type="entry name" value="lysS_bact"/>
    <property type="match status" value="1"/>
</dbReference>
<evidence type="ECO:0000256" key="6">
    <source>
        <dbReference type="ARBA" id="ARBA00023146"/>
    </source>
</evidence>
<comment type="catalytic activity">
    <reaction evidence="7 8 9">
        <text>tRNA(Lys) + L-lysine + ATP = L-lysyl-tRNA(Lys) + AMP + diphosphate</text>
        <dbReference type="Rhea" id="RHEA:20792"/>
        <dbReference type="Rhea" id="RHEA-COMP:9696"/>
        <dbReference type="Rhea" id="RHEA-COMP:9697"/>
        <dbReference type="ChEBI" id="CHEBI:30616"/>
        <dbReference type="ChEBI" id="CHEBI:32551"/>
        <dbReference type="ChEBI" id="CHEBI:33019"/>
        <dbReference type="ChEBI" id="CHEBI:78442"/>
        <dbReference type="ChEBI" id="CHEBI:78529"/>
        <dbReference type="ChEBI" id="CHEBI:456215"/>
        <dbReference type="EC" id="6.1.1.6"/>
    </reaction>
</comment>
<accession>A0A0K8MFZ6</accession>
<dbReference type="PROSITE" id="PS50862">
    <property type="entry name" value="AA_TRNA_LIGASE_II"/>
    <property type="match status" value="1"/>
</dbReference>
<dbReference type="CDD" id="cd00775">
    <property type="entry name" value="LysRS_core"/>
    <property type="match status" value="1"/>
</dbReference>
<evidence type="ECO:0000256" key="5">
    <source>
        <dbReference type="ARBA" id="ARBA00022840"/>
    </source>
</evidence>
<dbReference type="SUPFAM" id="SSF50249">
    <property type="entry name" value="Nucleic acid-binding proteins"/>
    <property type="match status" value="1"/>
</dbReference>
<evidence type="ECO:0000256" key="10">
    <source>
        <dbReference type="SAM" id="Coils"/>
    </source>
</evidence>
<dbReference type="InterPro" id="IPR045864">
    <property type="entry name" value="aa-tRNA-synth_II/BPL/LPL"/>
</dbReference>
<dbReference type="STRING" id="1629334.Cva_01488"/>
<dbReference type="InterPro" id="IPR004365">
    <property type="entry name" value="NA-bd_OB_tRNA"/>
</dbReference>
<evidence type="ECO:0000313" key="13">
    <source>
        <dbReference type="Proteomes" id="UP000036771"/>
    </source>
</evidence>
<evidence type="ECO:0000256" key="7">
    <source>
        <dbReference type="ARBA" id="ARBA00048573"/>
    </source>
</evidence>
<feature type="coiled-coil region" evidence="10">
    <location>
        <begin position="20"/>
        <end position="47"/>
    </location>
</feature>
<dbReference type="GO" id="GO:0004824">
    <property type="term" value="F:lysine-tRNA ligase activity"/>
    <property type="evidence" value="ECO:0007669"/>
    <property type="project" value="UniProtKB-UniRule"/>
</dbReference>
<dbReference type="InterPro" id="IPR012340">
    <property type="entry name" value="NA-bd_OB-fold"/>
</dbReference>
<feature type="domain" description="Aminoacyl-transfer RNA synthetases class-II family profile" evidence="11">
    <location>
        <begin position="203"/>
        <end position="518"/>
    </location>
</feature>
<dbReference type="Proteomes" id="UP000036771">
    <property type="component" value="Unassembled WGS sequence"/>
</dbReference>
<keyword evidence="10" id="KW-0175">Coiled coil</keyword>
<comment type="cofactor">
    <cofactor evidence="8 9">
        <name>Mg(2+)</name>
        <dbReference type="ChEBI" id="CHEBI:18420"/>
    </cofactor>
    <text evidence="8 9">Binds 3 Mg(2+) ions per subunit.</text>
</comment>
<evidence type="ECO:0000256" key="3">
    <source>
        <dbReference type="ARBA" id="ARBA00022723"/>
    </source>
</evidence>
<protein>
    <recommendedName>
        <fullName evidence="8">Lysine--tRNA ligase</fullName>
        <ecNumber evidence="8">6.1.1.6</ecNumber>
    </recommendedName>
    <alternativeName>
        <fullName evidence="8">Lysyl-tRNA synthetase</fullName>
        <shortName evidence="8">LysRS</shortName>
    </alternativeName>
</protein>
<dbReference type="SUPFAM" id="SSF55681">
    <property type="entry name" value="Class II aaRS and biotin synthetases"/>
    <property type="match status" value="1"/>
</dbReference>
<dbReference type="Pfam" id="PF01336">
    <property type="entry name" value="tRNA_anti-codon"/>
    <property type="match status" value="1"/>
</dbReference>
<keyword evidence="8" id="KW-0963">Cytoplasm</keyword>
<reference evidence="12 13" key="1">
    <citation type="submission" date="2015-03" db="EMBL/GenBank/DDBJ databases">
        <title>Caedibacter varicaedens, whole genome shotgun sequence.</title>
        <authorList>
            <person name="Suzuki H."/>
            <person name="Dapper A.L."/>
            <person name="Gibson A.K."/>
            <person name="Jackson C."/>
            <person name="Lee H."/>
            <person name="Pejaver V.R."/>
            <person name="Doak T."/>
            <person name="Lynch M."/>
        </authorList>
    </citation>
    <scope>NUCLEOTIDE SEQUENCE [LARGE SCALE GENOMIC DNA]</scope>
</reference>
<dbReference type="NCBIfam" id="NF001756">
    <property type="entry name" value="PRK00484.1"/>
    <property type="match status" value="1"/>
</dbReference>
<comment type="subunit">
    <text evidence="8">Homodimer.</text>
</comment>
<dbReference type="InterPro" id="IPR018149">
    <property type="entry name" value="Lys-tRNA-synth_II_C"/>
</dbReference>
<dbReference type="InterPro" id="IPR002313">
    <property type="entry name" value="Lys-tRNA-ligase_II"/>
</dbReference>
<keyword evidence="3 8" id="KW-0479">Metal-binding</keyword>
<dbReference type="GO" id="GO:0000287">
    <property type="term" value="F:magnesium ion binding"/>
    <property type="evidence" value="ECO:0007669"/>
    <property type="project" value="UniProtKB-UniRule"/>
</dbReference>
<comment type="similarity">
    <text evidence="1 8">Belongs to the class-II aminoacyl-tRNA synthetase family.</text>
</comment>
<keyword evidence="8" id="KW-0648">Protein biosynthesis</keyword>
<feature type="binding site" evidence="8">
    <location>
        <position position="441"/>
    </location>
    <ligand>
        <name>Mg(2+)</name>
        <dbReference type="ChEBI" id="CHEBI:18420"/>
        <label>2</label>
    </ligand>
</feature>
<evidence type="ECO:0000256" key="9">
    <source>
        <dbReference type="RuleBase" id="RU000336"/>
    </source>
</evidence>
<evidence type="ECO:0000256" key="2">
    <source>
        <dbReference type="ARBA" id="ARBA00022598"/>
    </source>
</evidence>
<comment type="subcellular location">
    <subcellularLocation>
        <location evidence="8">Cytoplasm</location>
    </subcellularLocation>
</comment>
<dbReference type="EMBL" id="BBVC01000095">
    <property type="protein sequence ID" value="GAO98819.1"/>
    <property type="molecule type" value="Genomic_DNA"/>
</dbReference>
<feature type="binding site" evidence="8">
    <location>
        <position position="441"/>
    </location>
    <ligand>
        <name>Mg(2+)</name>
        <dbReference type="ChEBI" id="CHEBI:18420"/>
        <label>1</label>
    </ligand>
</feature>
<keyword evidence="8 9" id="KW-0460">Magnesium</keyword>
<keyword evidence="4 8" id="KW-0547">Nucleotide-binding</keyword>